<comment type="caution">
    <text evidence="2">The sequence shown here is derived from an EMBL/GenBank/DDBJ whole genome shotgun (WGS) entry which is preliminary data.</text>
</comment>
<keyword evidence="3" id="KW-1185">Reference proteome</keyword>
<accession>A0ABW5D4H6</accession>
<dbReference type="EMBL" id="JBHUIM010000003">
    <property type="protein sequence ID" value="MFD2248495.1"/>
    <property type="molecule type" value="Genomic_DNA"/>
</dbReference>
<evidence type="ECO:0000256" key="1">
    <source>
        <dbReference type="SAM" id="SignalP"/>
    </source>
</evidence>
<dbReference type="PROSITE" id="PS51257">
    <property type="entry name" value="PROKAR_LIPOPROTEIN"/>
    <property type="match status" value="1"/>
</dbReference>
<evidence type="ECO:0008006" key="4">
    <source>
        <dbReference type="Google" id="ProtNLM"/>
    </source>
</evidence>
<keyword evidence="1" id="KW-0732">Signal</keyword>
<feature type="chain" id="PRO_5045379762" description="Lipoprotein" evidence="1">
    <location>
        <begin position="21"/>
        <end position="143"/>
    </location>
</feature>
<gene>
    <name evidence="2" type="ORF">ACFSKP_19670</name>
</gene>
<sequence>MKFSYTFPTLLFLVSLTSCSTQNNSISARQYSKNYESAFVEGFKTLSFCKCLDYGNSGKLNLSAEDASCRYPDYLYGEANIIDSLALAESRRIALDAAGRGKGQVAEGMEGKRIIGQCLEFYSGKELEAFAKSRYEADRKVRK</sequence>
<reference evidence="3" key="1">
    <citation type="journal article" date="2019" name="Int. J. Syst. Evol. Microbiol.">
        <title>The Global Catalogue of Microorganisms (GCM) 10K type strain sequencing project: providing services to taxonomists for standard genome sequencing and annotation.</title>
        <authorList>
            <consortium name="The Broad Institute Genomics Platform"/>
            <consortium name="The Broad Institute Genome Sequencing Center for Infectious Disease"/>
            <person name="Wu L."/>
            <person name="Ma J."/>
        </authorList>
    </citation>
    <scope>NUCLEOTIDE SEQUENCE [LARGE SCALE GENOMIC DNA]</scope>
    <source>
        <strain evidence="3">CGMCC 4.1782</strain>
    </source>
</reference>
<organism evidence="2 3">
    <name type="scientific">Pontibacter ruber</name>
    <dbReference type="NCBI Taxonomy" id="1343895"/>
    <lineage>
        <taxon>Bacteria</taxon>
        <taxon>Pseudomonadati</taxon>
        <taxon>Bacteroidota</taxon>
        <taxon>Cytophagia</taxon>
        <taxon>Cytophagales</taxon>
        <taxon>Hymenobacteraceae</taxon>
        <taxon>Pontibacter</taxon>
    </lineage>
</organism>
<dbReference type="Proteomes" id="UP001597374">
    <property type="component" value="Unassembled WGS sequence"/>
</dbReference>
<protein>
    <recommendedName>
        <fullName evidence="4">Lipoprotein</fullName>
    </recommendedName>
</protein>
<evidence type="ECO:0000313" key="3">
    <source>
        <dbReference type="Proteomes" id="UP001597374"/>
    </source>
</evidence>
<feature type="signal peptide" evidence="1">
    <location>
        <begin position="1"/>
        <end position="20"/>
    </location>
</feature>
<dbReference type="RefSeq" id="WP_250431436.1">
    <property type="nucleotide sequence ID" value="NZ_JALPRR010000004.1"/>
</dbReference>
<name>A0ABW5D4H6_9BACT</name>
<evidence type="ECO:0000313" key="2">
    <source>
        <dbReference type="EMBL" id="MFD2248495.1"/>
    </source>
</evidence>
<proteinExistence type="predicted"/>